<dbReference type="InterPro" id="IPR036259">
    <property type="entry name" value="MFS_trans_sf"/>
</dbReference>
<protein>
    <submittedName>
        <fullName evidence="5">MFS transporter</fullName>
    </submittedName>
</protein>
<gene>
    <name evidence="5" type="ORF">MWN34_12465</name>
</gene>
<reference evidence="5 6" key="1">
    <citation type="submission" date="2022-04" db="EMBL/GenBank/DDBJ databases">
        <authorList>
            <person name="Grouzdev D.S."/>
            <person name="Pantiukh K.S."/>
            <person name="Krutkina M.S."/>
        </authorList>
    </citation>
    <scope>NUCLEOTIDE SEQUENCE [LARGE SCALE GENOMIC DNA]</scope>
    <source>
        <strain evidence="5 6">6x-1</strain>
    </source>
</reference>
<evidence type="ECO:0000256" key="4">
    <source>
        <dbReference type="SAM" id="Phobius"/>
    </source>
</evidence>
<evidence type="ECO:0000313" key="5">
    <source>
        <dbReference type="EMBL" id="MCK0197726.1"/>
    </source>
</evidence>
<name>A0ABT0DCN8_9HYPH</name>
<evidence type="ECO:0000313" key="6">
    <source>
        <dbReference type="Proteomes" id="UP001203284"/>
    </source>
</evidence>
<feature type="transmembrane region" description="Helical" evidence="4">
    <location>
        <begin position="51"/>
        <end position="73"/>
    </location>
</feature>
<feature type="transmembrane region" description="Helical" evidence="4">
    <location>
        <begin position="346"/>
        <end position="373"/>
    </location>
</feature>
<evidence type="ECO:0000256" key="1">
    <source>
        <dbReference type="ARBA" id="ARBA00022692"/>
    </source>
</evidence>
<proteinExistence type="predicted"/>
<dbReference type="RefSeq" id="WP_247029619.1">
    <property type="nucleotide sequence ID" value="NZ_JALKCH010000007.1"/>
</dbReference>
<keyword evidence="2 4" id="KW-1133">Transmembrane helix</keyword>
<dbReference type="InterPro" id="IPR050327">
    <property type="entry name" value="Proton-linked_MCT"/>
</dbReference>
<feature type="transmembrane region" description="Helical" evidence="4">
    <location>
        <begin position="312"/>
        <end position="334"/>
    </location>
</feature>
<dbReference type="Pfam" id="PF07690">
    <property type="entry name" value="MFS_1"/>
    <property type="match status" value="1"/>
</dbReference>
<feature type="transmembrane region" description="Helical" evidence="4">
    <location>
        <begin position="12"/>
        <end position="31"/>
    </location>
</feature>
<feature type="transmembrane region" description="Helical" evidence="4">
    <location>
        <begin position="223"/>
        <end position="245"/>
    </location>
</feature>
<keyword evidence="3 4" id="KW-0472">Membrane</keyword>
<dbReference type="EMBL" id="JALKCH010000007">
    <property type="protein sequence ID" value="MCK0197726.1"/>
    <property type="molecule type" value="Genomic_DNA"/>
</dbReference>
<organism evidence="5 6">
    <name type="scientific">Ancylobacter crimeensis</name>
    <dbReference type="NCBI Taxonomy" id="2579147"/>
    <lineage>
        <taxon>Bacteria</taxon>
        <taxon>Pseudomonadati</taxon>
        <taxon>Pseudomonadota</taxon>
        <taxon>Alphaproteobacteria</taxon>
        <taxon>Hyphomicrobiales</taxon>
        <taxon>Xanthobacteraceae</taxon>
        <taxon>Ancylobacter</taxon>
    </lineage>
</organism>
<dbReference type="InterPro" id="IPR011701">
    <property type="entry name" value="MFS"/>
</dbReference>
<dbReference type="Proteomes" id="UP001203284">
    <property type="component" value="Unassembled WGS sequence"/>
</dbReference>
<keyword evidence="1 4" id="KW-0812">Transmembrane</keyword>
<evidence type="ECO:0000256" key="3">
    <source>
        <dbReference type="ARBA" id="ARBA00023136"/>
    </source>
</evidence>
<feature type="transmembrane region" description="Helical" evidence="4">
    <location>
        <begin position="257"/>
        <end position="276"/>
    </location>
</feature>
<feature type="transmembrane region" description="Helical" evidence="4">
    <location>
        <begin position="379"/>
        <end position="401"/>
    </location>
</feature>
<sequence>MSLALSPPSPRGAFISALGLGQVCSWGSLYYSFPLIAEAMRLDLGWSKTGIYGAATLGLVLGGLAAYPVGAAIDRGHGRLVMTAGSLLAGVLLALWSQVHGVIAFYVCVGGIGLLQAATLYDPAFAVVARRSGALHARAGITALTLWGGFSSTVFIPLVQALLVNVGWRETLLVLAAVNILLCAGLYGSVIDPTRDQPAPPPPERARPGESGPVRWVLRQPTFWALAVAFTLYSAVFTAFSYHLYPLLSERGLGPAGIVAVMAVIGPAQVAGRLALWLLAPRASVRRIGVLMVPIFPVVMGMLAFGPNVVRLLVGLALLFGATNGIMTIVRGLAIPEMLTPRAYGAVNGLLAAPSAVSRAVAPLAMATLWSLSGSYEPVLIMLTVMSLLLTLAFWLAAALGRRTHIP</sequence>
<dbReference type="PANTHER" id="PTHR11360:SF308">
    <property type="entry name" value="BLL3089 PROTEIN"/>
    <property type="match status" value="1"/>
</dbReference>
<comment type="caution">
    <text evidence="5">The sequence shown here is derived from an EMBL/GenBank/DDBJ whole genome shotgun (WGS) entry which is preliminary data.</text>
</comment>
<feature type="transmembrane region" description="Helical" evidence="4">
    <location>
        <begin position="103"/>
        <end position="129"/>
    </location>
</feature>
<dbReference type="PANTHER" id="PTHR11360">
    <property type="entry name" value="MONOCARBOXYLATE TRANSPORTER"/>
    <property type="match status" value="1"/>
</dbReference>
<accession>A0ABT0DCN8</accession>
<keyword evidence="6" id="KW-1185">Reference proteome</keyword>
<evidence type="ECO:0000256" key="2">
    <source>
        <dbReference type="ARBA" id="ARBA00022989"/>
    </source>
</evidence>
<feature type="transmembrane region" description="Helical" evidence="4">
    <location>
        <begin position="288"/>
        <end position="306"/>
    </location>
</feature>
<dbReference type="Gene3D" id="1.20.1250.20">
    <property type="entry name" value="MFS general substrate transporter like domains"/>
    <property type="match status" value="1"/>
</dbReference>
<feature type="transmembrane region" description="Helical" evidence="4">
    <location>
        <begin position="141"/>
        <end position="166"/>
    </location>
</feature>
<dbReference type="SUPFAM" id="SSF103473">
    <property type="entry name" value="MFS general substrate transporter"/>
    <property type="match status" value="1"/>
</dbReference>
<feature type="transmembrane region" description="Helical" evidence="4">
    <location>
        <begin position="172"/>
        <end position="190"/>
    </location>
</feature>